<gene>
    <name evidence="3" type="ORF">MUCCIDRAFT_106409</name>
</gene>
<dbReference type="EMBL" id="AMYB01000002">
    <property type="protein sequence ID" value="OAD05850.1"/>
    <property type="molecule type" value="Genomic_DNA"/>
</dbReference>
<comment type="caution">
    <text evidence="3">The sequence shown here is derived from an EMBL/GenBank/DDBJ whole genome shotgun (WGS) entry which is preliminary data.</text>
</comment>
<feature type="compositionally biased region" description="Polar residues" evidence="2">
    <location>
        <begin position="137"/>
        <end position="146"/>
    </location>
</feature>
<keyword evidence="1" id="KW-0175">Coiled coil</keyword>
<feature type="region of interest" description="Disordered" evidence="2">
    <location>
        <begin position="122"/>
        <end position="148"/>
    </location>
</feature>
<reference evidence="3 4" key="1">
    <citation type="submission" date="2015-06" db="EMBL/GenBank/DDBJ databases">
        <title>Expansion of signal transduction pathways in fungi by whole-genome duplication.</title>
        <authorList>
            <consortium name="DOE Joint Genome Institute"/>
            <person name="Corrochano L.M."/>
            <person name="Kuo A."/>
            <person name="Marcet-Houben M."/>
            <person name="Polaino S."/>
            <person name="Salamov A."/>
            <person name="Villalobos J.M."/>
            <person name="Alvarez M.I."/>
            <person name="Avalos J."/>
            <person name="Benito E.P."/>
            <person name="Benoit I."/>
            <person name="Burger G."/>
            <person name="Camino L.P."/>
            <person name="Canovas D."/>
            <person name="Cerda-Olmedo E."/>
            <person name="Cheng J.-F."/>
            <person name="Dominguez A."/>
            <person name="Elias M."/>
            <person name="Eslava A.P."/>
            <person name="Glaser F."/>
            <person name="Grimwood J."/>
            <person name="Gutierrez G."/>
            <person name="Heitman J."/>
            <person name="Henrissat B."/>
            <person name="Iturriaga E.A."/>
            <person name="Lang B.F."/>
            <person name="Lavin J.L."/>
            <person name="Lee S."/>
            <person name="Li W."/>
            <person name="Lindquist E."/>
            <person name="Lopez-Garcia S."/>
            <person name="Luque E.M."/>
            <person name="Marcos A.T."/>
            <person name="Martin J."/>
            <person name="Mccluskey K."/>
            <person name="Medina H.R."/>
            <person name="Miralles-Duran A."/>
            <person name="Miyazaki A."/>
            <person name="Munoz-Torres E."/>
            <person name="Oguiza J.A."/>
            <person name="Ohm R."/>
            <person name="Olmedo M."/>
            <person name="Orejas M."/>
            <person name="Ortiz-Castellanos L."/>
            <person name="Pisabarro A.G."/>
            <person name="Rodriguez-Romero J."/>
            <person name="Ruiz-Herrera J."/>
            <person name="Ruiz-Vazquez R."/>
            <person name="Sanz C."/>
            <person name="Schackwitz W."/>
            <person name="Schmutz J."/>
            <person name="Shahriari M."/>
            <person name="Shelest E."/>
            <person name="Silva-Franco F."/>
            <person name="Soanes D."/>
            <person name="Syed K."/>
            <person name="Tagua V.G."/>
            <person name="Talbot N.J."/>
            <person name="Thon M."/>
            <person name="De Vries R.P."/>
            <person name="Wiebenga A."/>
            <person name="Yadav J.S."/>
            <person name="Braun E.L."/>
            <person name="Baker S."/>
            <person name="Garre V."/>
            <person name="Horwitz B."/>
            <person name="Torres-Martinez S."/>
            <person name="Idnurm A."/>
            <person name="Herrera-Estrella A."/>
            <person name="Gabaldon T."/>
            <person name="Grigoriev I.V."/>
        </authorList>
    </citation>
    <scope>NUCLEOTIDE SEQUENCE [LARGE SCALE GENOMIC DNA]</scope>
    <source>
        <strain evidence="3 4">CBS 277.49</strain>
    </source>
</reference>
<feature type="coiled-coil region" evidence="1">
    <location>
        <begin position="1516"/>
        <end position="1547"/>
    </location>
</feature>
<evidence type="ECO:0000256" key="1">
    <source>
        <dbReference type="SAM" id="Coils"/>
    </source>
</evidence>
<evidence type="ECO:0000256" key="2">
    <source>
        <dbReference type="SAM" id="MobiDB-lite"/>
    </source>
</evidence>
<evidence type="ECO:0000313" key="3">
    <source>
        <dbReference type="EMBL" id="OAD05850.1"/>
    </source>
</evidence>
<organism evidence="3 4">
    <name type="scientific">Mucor lusitanicus CBS 277.49</name>
    <dbReference type="NCBI Taxonomy" id="747725"/>
    <lineage>
        <taxon>Eukaryota</taxon>
        <taxon>Fungi</taxon>
        <taxon>Fungi incertae sedis</taxon>
        <taxon>Mucoromycota</taxon>
        <taxon>Mucoromycotina</taxon>
        <taxon>Mucoromycetes</taxon>
        <taxon>Mucorales</taxon>
        <taxon>Mucorineae</taxon>
        <taxon>Mucoraceae</taxon>
        <taxon>Mucor</taxon>
    </lineage>
</organism>
<feature type="region of interest" description="Disordered" evidence="2">
    <location>
        <begin position="1791"/>
        <end position="1814"/>
    </location>
</feature>
<accession>A0A162QUU1</accession>
<protein>
    <submittedName>
        <fullName evidence="3">Uncharacterized protein</fullName>
    </submittedName>
</protein>
<dbReference type="Proteomes" id="UP000077051">
    <property type="component" value="Unassembled WGS sequence"/>
</dbReference>
<proteinExistence type="predicted"/>
<dbReference type="OrthoDB" id="17798at2759"/>
<sequence length="2329" mass="259652">MPFISLLKESFATAPIEDRQAVVDKLAAANTEEAHYYQGLLLLQKIYEEVMKHESPATPRQATDEEKELCKQMKHLLSKLNHHSQRSKELTTRFYLLIYPFETSTSIEFIKKGLHLESLDSQKPAATQEQDHLPTTAPVSNKSTAPSKLDSALIDGNNLIKQSFKEYSSSTDGYAALDLETLSLPHVAGDANLWQSLSQHEQVALLKKLVNTPSERAFGSDIMQRLATLWKEQPADANWELENLPFYSFTLHQLDQLVQAIPQIVFLHESFVDAYLDKLVPAEYRYANSVSFWDDDANVLHGYLDRLDAFAEKLPSIYFNVNAAIKFHKLRIDIVRQDYSEERLLNYLSISSNNNNNAQVLSPVPTRSGLFGSSDTRNNAAFSDNVKTSIALPLLGSCVISDSDKRLVVQEYLTGLVAHEKLTASMETLGAYLDYHNVLKPMFAEIMLTTPTSAGATNNQESWAKTLGTHAYEALVSKSFVSFASPTINASIKRKPSDAIKLQIKTKNIARLAIRVFQIDTENYWRIHLEDDDSVAANGNINLDGLCPTFEKDLDYSSEPALVVKTSEFVFGQDGLASDVFEGRGLWVVEFVGGQNQCRVIVQKGYLRQVMQETPAGHVARIISEDGHIVDKAKIWYNNQYYEADDSSNILIPYLPHDGHSKMSKIILISETDSFCEPASFYHNVEQYLLEASFYVNPEMVNVGKKATVVVVPKLTLNGIAVPLSLLQEKLVLHVNCTNASDVKTSSTCQNMDANPSYVCFDFIVPEQLTSVEFQLKGKIKGIDGTQHEVDVNRTISINAASNSSGVPSSIQLQRTSDGYFIHVFGKNGEVKKDFEVSLRFKHAFVNRNIEVLLKTDQQGMIDLGELKDIQWFDYNSSYSTYKQWVLRDDTKSTLPPSICVSADKDFKIACPTHLPESLYSLYTTGVRSILVKDVSDKIQKNDGFITVSGLPEGDYVLHIPSSSGSMDYIECTVIQGVVDSAHQQALWSNWLFGETKHGKQNGSVLKKPLTISSTSVSQESIQLQVDNSSASKAFVVVTTSTFIPSSNDTLMSQLFDKRSLARAISQQDESIGTRSVFLNDKRIGEEYQYILNRSRAEKWVGSNLTKPSLLMYPKKNASTASTARHLESDRDLDNPRLNKNKRMMKTAMFGSQRYALGADCSMLMSGIGETVDSSLAFLDHQSPILVLPVPEDGAVAIDRQSLGSGGKFLQAVVISGEQTAYQQTVIENDGSLKRRDLCQSESSNKALIRSKVISNVLPGNELTLNTHEYETMDSFEKLFDTAKTISSVGEDFAQKFGFLKTWSGLDLESKLELHDEHVCHEFNLWLKSKDAAFFDAHVKPAIQSKIQKSFMDMYLLDQDLSLYQRDLYRFSQLSTVEKALCATTLSQEFMHTVARSFKESVDDKKLDNRSDAIFDSILAHSAAAVTTMEEAKDVVIEETECMPMSLFGGSAPAPPPPAPGAAGGLFSSRSAASQMFSSAVVGGSAASVNAASPQYSPSSPGFSPAGGAFGSAYVADEYDDEDEEMEEAAEETVNQLREKAKEHRKKTAYKYTEPTSEWVETGYFYQDQVPLKQFWIDYIEHHLQRDSTDGYFLSEQFIYCLDTQAELFYVLTLMDLPFSTSADWKIDASGDQGLVISASTQPLMVFYRTLTEHQGSFTSNSDHNLMIGQEVFVYDPAASIDSEECIKVNPSCQAMETSVEYGSHLIISNVSSKPLTCQVTVQVPTGSVPTQTTTYCKSTTIRIEPYSTWHEVVGTFYFPSAGEFAIVPVTVSTSSGDALIGLMEATSIRVEAPPSSSSHTTGSAENADSDASATTTTTSQSWSAIANNSSNEQVIAFLISYRKLDKLDLSLISWRMASRDFARSVFDTLKSRYFFAQDIWKYGVSHQFHDIIGDLLLFQSGELLSQVGQVFESPLVVSNRLEQHELLLFDYYPLLNARAHPLKPTPEILNRQFYQQYNKFLDYLSLKTSAPSDADLIILTLYLLLQDRIGEAQNTFARIESSVSPTHQVQYDYLNAYLKTRIPVTSDQEQMQQLDLQSIKDITNKYKDFGVARWRQLFTHLHDFVCEVEQGSLAVSDNNASQSKRILSEPILEFEVDQRRNELIVQYANIKSVEIKYYDMNIEVMFSNNPFMNSSTDKTSGENFNWIKPSYAVTMDLPDQKKAAAPSQDGDNDEDDDFDVIGVGQVSALQTVKIPFHGGNKNVFVEVSSGSLKRRQAYYANHLYTHLAESFGVVRVMSEKSKRPLAGVYVKVYARLKQGGAIHFWKDGYTGLNGVFDYIGVTEGNQLTGSNEKLKDLMLNKVDKLSILILSAEEGATVKEACPPNAAL</sequence>
<keyword evidence="4" id="KW-1185">Reference proteome</keyword>
<evidence type="ECO:0000313" key="4">
    <source>
        <dbReference type="Proteomes" id="UP000077051"/>
    </source>
</evidence>
<feature type="compositionally biased region" description="Polar residues" evidence="2">
    <location>
        <begin position="1795"/>
        <end position="1807"/>
    </location>
</feature>
<dbReference type="VEuPathDB" id="FungiDB:MUCCIDRAFT_106409"/>
<name>A0A162QUU1_MUCCL</name>
<dbReference type="STRING" id="747725.A0A162QUU1"/>